<comment type="caution">
    <text evidence="4">The sequence shown here is derived from an EMBL/GenBank/DDBJ whole genome shotgun (WGS) entry which is preliminary data.</text>
</comment>
<dbReference type="SUPFAM" id="SSF53756">
    <property type="entry name" value="UDP-Glycosyltransferase/glycogen phosphorylase"/>
    <property type="match status" value="1"/>
</dbReference>
<evidence type="ECO:0000256" key="3">
    <source>
        <dbReference type="SAM" id="Phobius"/>
    </source>
</evidence>
<dbReference type="PANTHER" id="PTHR12526">
    <property type="entry name" value="GLYCOSYLTRANSFERASE"/>
    <property type="match status" value="1"/>
</dbReference>
<keyword evidence="2" id="KW-0808">Transferase</keyword>
<keyword evidence="3" id="KW-0472">Membrane</keyword>
<dbReference type="GO" id="GO:0016757">
    <property type="term" value="F:glycosyltransferase activity"/>
    <property type="evidence" value="ECO:0007669"/>
    <property type="project" value="UniProtKB-KW"/>
</dbReference>
<dbReference type="CDD" id="cd03811">
    <property type="entry name" value="GT4_GT28_WabH-like"/>
    <property type="match status" value="1"/>
</dbReference>
<reference evidence="4" key="1">
    <citation type="journal article" date="2015" name="Nature">
        <title>Complex archaea that bridge the gap between prokaryotes and eukaryotes.</title>
        <authorList>
            <person name="Spang A."/>
            <person name="Saw J.H."/>
            <person name="Jorgensen S.L."/>
            <person name="Zaremba-Niedzwiedzka K."/>
            <person name="Martijn J."/>
            <person name="Lind A.E."/>
            <person name="van Eijk R."/>
            <person name="Schleper C."/>
            <person name="Guy L."/>
            <person name="Ettema T.J."/>
        </authorList>
    </citation>
    <scope>NUCLEOTIDE SEQUENCE</scope>
</reference>
<evidence type="ECO:0000313" key="4">
    <source>
        <dbReference type="EMBL" id="KKN07434.1"/>
    </source>
</evidence>
<dbReference type="Pfam" id="PF13692">
    <property type="entry name" value="Glyco_trans_1_4"/>
    <property type="match status" value="1"/>
</dbReference>
<dbReference type="AlphaFoldDB" id="A0A0F9MP84"/>
<feature type="transmembrane region" description="Helical" evidence="3">
    <location>
        <begin position="7"/>
        <end position="24"/>
    </location>
</feature>
<dbReference type="Gene3D" id="3.40.50.2000">
    <property type="entry name" value="Glycogen Phosphorylase B"/>
    <property type="match status" value="2"/>
</dbReference>
<name>A0A0F9MP84_9ZZZZ</name>
<keyword evidence="1" id="KW-0328">Glycosyltransferase</keyword>
<keyword evidence="3" id="KW-1133">Transmembrane helix</keyword>
<dbReference type="EMBL" id="LAZR01004571">
    <property type="protein sequence ID" value="KKN07434.1"/>
    <property type="molecule type" value="Genomic_DNA"/>
</dbReference>
<sequence length="309" mass="35133">MQVSYMPYRRYIFGVFALIPYLLIKNYENIDFTFSSQTLINGTLGLAKRIGLFKKGKIIVRESNTIFKLLDGYKLKVYTFFYSVGYKGSDLVICQTDYMKNELEASLPLLSEHLNLKTIANPFNFGDINKKSGEILPKFRGLKFLVAAGRLAPAKGFDILIDTFSEIRKNEPHLELIILGEGRDRIVLENQARRLGLDKYIHLPGYVQNIYAYFKHAEVCILSSRIEGFPNVLLQMMSQNNAIVATLSAGGIDEIPGIFTCPTENMPKLKEGIELALKSSLESNRVVFDTFLKTRTQTSFYQNIIEYSN</sequence>
<proteinExistence type="predicted"/>
<protein>
    <recommendedName>
        <fullName evidence="5">Glycosyl transferase family 1 domain-containing protein</fullName>
    </recommendedName>
</protein>
<gene>
    <name evidence="4" type="ORF">LCGC14_1066960</name>
</gene>
<keyword evidence="3" id="KW-0812">Transmembrane</keyword>
<evidence type="ECO:0008006" key="5">
    <source>
        <dbReference type="Google" id="ProtNLM"/>
    </source>
</evidence>
<dbReference type="PANTHER" id="PTHR12526:SF510">
    <property type="entry name" value="D-INOSITOL 3-PHOSPHATE GLYCOSYLTRANSFERASE"/>
    <property type="match status" value="1"/>
</dbReference>
<organism evidence="4">
    <name type="scientific">marine sediment metagenome</name>
    <dbReference type="NCBI Taxonomy" id="412755"/>
    <lineage>
        <taxon>unclassified sequences</taxon>
        <taxon>metagenomes</taxon>
        <taxon>ecological metagenomes</taxon>
    </lineage>
</organism>
<accession>A0A0F9MP84</accession>
<evidence type="ECO:0000256" key="2">
    <source>
        <dbReference type="ARBA" id="ARBA00022679"/>
    </source>
</evidence>
<evidence type="ECO:0000256" key="1">
    <source>
        <dbReference type="ARBA" id="ARBA00022676"/>
    </source>
</evidence>